<dbReference type="InterPro" id="IPR037069">
    <property type="entry name" value="AcylCoA_DH/ox_N_sf"/>
</dbReference>
<dbReference type="Gene3D" id="1.10.540.10">
    <property type="entry name" value="Acyl-CoA dehydrogenase/oxidase, N-terminal domain"/>
    <property type="match status" value="1"/>
</dbReference>
<dbReference type="Proteomes" id="UP000191039">
    <property type="component" value="Unassembled WGS sequence"/>
</dbReference>
<dbReference type="EMBL" id="MIJD01000550">
    <property type="protein sequence ID" value="OPE45103.1"/>
    <property type="molecule type" value="Genomic_DNA"/>
</dbReference>
<name>A0A1T3VSS0_9MYCO</name>
<protein>
    <submittedName>
        <fullName evidence="1">Uncharacterized protein</fullName>
    </submittedName>
</protein>
<reference evidence="1 2" key="1">
    <citation type="submission" date="2016-09" db="EMBL/GenBank/DDBJ databases">
        <title>genome sequences of unsequenced Mycobacteria.</title>
        <authorList>
            <person name="Greninger A.L."/>
            <person name="Jerome K.R."/>
            <person name="Mcnair B."/>
            <person name="Wallis C."/>
            <person name="Fang F."/>
        </authorList>
    </citation>
    <scope>NUCLEOTIDE SEQUENCE [LARGE SCALE GENOMIC DNA]</scope>
    <source>
        <strain evidence="1 2">BM1</strain>
    </source>
</reference>
<dbReference type="GO" id="GO:0016627">
    <property type="term" value="F:oxidoreductase activity, acting on the CH-CH group of donors"/>
    <property type="evidence" value="ECO:0007669"/>
    <property type="project" value="InterPro"/>
</dbReference>
<dbReference type="AlphaFoldDB" id="A0A1T3VSS0"/>
<organism evidence="1 2">
    <name type="scientific">Mycolicibacterium diernhoferi</name>
    <dbReference type="NCBI Taxonomy" id="1801"/>
    <lineage>
        <taxon>Bacteria</taxon>
        <taxon>Bacillati</taxon>
        <taxon>Actinomycetota</taxon>
        <taxon>Actinomycetes</taxon>
        <taxon>Mycobacteriales</taxon>
        <taxon>Mycobacteriaceae</taxon>
        <taxon>Mycolicibacterium</taxon>
    </lineage>
</organism>
<dbReference type="GO" id="GO:0050660">
    <property type="term" value="F:flavin adenine dinucleotide binding"/>
    <property type="evidence" value="ECO:0007669"/>
    <property type="project" value="InterPro"/>
</dbReference>
<sequence length="114" mass="12097">MDASASLIPAVNKLGTMGLILHGSEELKKTVLPDLVDGRRRASVPRHPAALTRCQELLGHPELLVGAVGTVPGGGCTHSDDSMNLSVPPNWLIRPWTVSPPSTVVFRCSATPRL</sequence>
<proteinExistence type="predicted"/>
<comment type="caution">
    <text evidence="1">The sequence shown here is derived from an EMBL/GenBank/DDBJ whole genome shotgun (WGS) entry which is preliminary data.</text>
</comment>
<gene>
    <name evidence="1" type="ORF">BV510_29135</name>
</gene>
<evidence type="ECO:0000313" key="1">
    <source>
        <dbReference type="EMBL" id="OPE45103.1"/>
    </source>
</evidence>
<evidence type="ECO:0000313" key="2">
    <source>
        <dbReference type="Proteomes" id="UP000191039"/>
    </source>
</evidence>
<accession>A0A1T3VSS0</accession>